<keyword evidence="3" id="KW-1185">Reference proteome</keyword>
<sequence length="121" mass="13161">MVGGKIVKTQNTIPCQDTNTQVANIMDVGKDRTCAERKQTMVTSESQPMDIMEQGSIRKKAPDKPGDNDVECMLTKSTVLEKQVIQSETSETSELNNDQAKMANASSAMESHDQGALNLSP</sequence>
<organism evidence="2 3">
    <name type="scientific">Linum trigynum</name>
    <dbReference type="NCBI Taxonomy" id="586398"/>
    <lineage>
        <taxon>Eukaryota</taxon>
        <taxon>Viridiplantae</taxon>
        <taxon>Streptophyta</taxon>
        <taxon>Embryophyta</taxon>
        <taxon>Tracheophyta</taxon>
        <taxon>Spermatophyta</taxon>
        <taxon>Magnoliopsida</taxon>
        <taxon>eudicotyledons</taxon>
        <taxon>Gunneridae</taxon>
        <taxon>Pentapetalae</taxon>
        <taxon>rosids</taxon>
        <taxon>fabids</taxon>
        <taxon>Malpighiales</taxon>
        <taxon>Linaceae</taxon>
        <taxon>Linum</taxon>
    </lineage>
</organism>
<gene>
    <name evidence="2" type="ORF">LTRI10_LOCUS41059</name>
</gene>
<evidence type="ECO:0000256" key="1">
    <source>
        <dbReference type="SAM" id="MobiDB-lite"/>
    </source>
</evidence>
<feature type="region of interest" description="Disordered" evidence="1">
    <location>
        <begin position="39"/>
        <end position="68"/>
    </location>
</feature>
<name>A0AAV2FSP5_9ROSI</name>
<dbReference type="EMBL" id="OZ034820">
    <property type="protein sequence ID" value="CAL1400972.1"/>
    <property type="molecule type" value="Genomic_DNA"/>
</dbReference>
<dbReference type="AlphaFoldDB" id="A0AAV2FSP5"/>
<proteinExistence type="predicted"/>
<dbReference type="Proteomes" id="UP001497516">
    <property type="component" value="Chromosome 7"/>
</dbReference>
<evidence type="ECO:0000313" key="2">
    <source>
        <dbReference type="EMBL" id="CAL1400972.1"/>
    </source>
</evidence>
<feature type="region of interest" description="Disordered" evidence="1">
    <location>
        <begin position="84"/>
        <end position="121"/>
    </location>
</feature>
<feature type="compositionally biased region" description="Polar residues" evidence="1">
    <location>
        <begin position="84"/>
        <end position="109"/>
    </location>
</feature>
<evidence type="ECO:0000313" key="3">
    <source>
        <dbReference type="Proteomes" id="UP001497516"/>
    </source>
</evidence>
<accession>A0AAV2FSP5</accession>
<reference evidence="2 3" key="1">
    <citation type="submission" date="2024-04" db="EMBL/GenBank/DDBJ databases">
        <authorList>
            <person name="Fracassetti M."/>
        </authorList>
    </citation>
    <scope>NUCLEOTIDE SEQUENCE [LARGE SCALE GENOMIC DNA]</scope>
</reference>
<protein>
    <submittedName>
        <fullName evidence="2">Uncharacterized protein</fullName>
    </submittedName>
</protein>